<dbReference type="CDD" id="cd07377">
    <property type="entry name" value="WHTH_GntR"/>
    <property type="match status" value="1"/>
</dbReference>
<sequence length="193" mass="22038">MLTNRKVSTIQSQIADILRTELIFGDYLPGEKLNEQDLAARFDVSRGPIREVLLILHKEGLIESKRNCGNFVCQPLSEPVNELMLSFKSSIEQFSSAEAVCVTTHQFNNLSSLTTQMEVHLKHGELNEFRAAELEFQQLYIELAAGKDLSNLWYLMAIRVDQNQITEKSLADKLELYQQQLSKLQQINTHANQ</sequence>
<evidence type="ECO:0000313" key="6">
    <source>
        <dbReference type="Proteomes" id="UP000019276"/>
    </source>
</evidence>
<dbReference type="Gene3D" id="1.10.10.10">
    <property type="entry name" value="Winged helix-like DNA-binding domain superfamily/Winged helix DNA-binding domain"/>
    <property type="match status" value="1"/>
</dbReference>
<keyword evidence="1" id="KW-0805">Transcription regulation</keyword>
<dbReference type="Pfam" id="PF00392">
    <property type="entry name" value="GntR"/>
    <property type="match status" value="1"/>
</dbReference>
<dbReference type="OrthoDB" id="9799812at2"/>
<dbReference type="Proteomes" id="UP000019276">
    <property type="component" value="Unassembled WGS sequence"/>
</dbReference>
<dbReference type="PANTHER" id="PTHR43537">
    <property type="entry name" value="TRANSCRIPTIONAL REGULATOR, GNTR FAMILY"/>
    <property type="match status" value="1"/>
</dbReference>
<feature type="domain" description="HTH gntR-type" evidence="4">
    <location>
        <begin position="8"/>
        <end position="75"/>
    </location>
</feature>
<dbReference type="SMART" id="SM00345">
    <property type="entry name" value="HTH_GNTR"/>
    <property type="match status" value="1"/>
</dbReference>
<keyword evidence="6" id="KW-1185">Reference proteome</keyword>
<proteinExistence type="predicted"/>
<dbReference type="GO" id="GO:0003677">
    <property type="term" value="F:DNA binding"/>
    <property type="evidence" value="ECO:0007669"/>
    <property type="project" value="UniProtKB-KW"/>
</dbReference>
<dbReference type="SUPFAM" id="SSF46785">
    <property type="entry name" value="Winged helix' DNA-binding domain"/>
    <property type="match status" value="1"/>
</dbReference>
<dbReference type="PANTHER" id="PTHR43537:SF5">
    <property type="entry name" value="UXU OPERON TRANSCRIPTIONAL REGULATOR"/>
    <property type="match status" value="1"/>
</dbReference>
<dbReference type="STRING" id="1328313.DS2_06781"/>
<dbReference type="InterPro" id="IPR036388">
    <property type="entry name" value="WH-like_DNA-bd_sf"/>
</dbReference>
<evidence type="ECO:0000313" key="5">
    <source>
        <dbReference type="EMBL" id="EWH10735.1"/>
    </source>
</evidence>
<gene>
    <name evidence="5" type="ORF">DS2_06781</name>
</gene>
<protein>
    <submittedName>
        <fullName evidence="5">GntR family transcriptional regulator</fullName>
    </submittedName>
</protein>
<accession>W7QZF1</accession>
<dbReference type="eggNOG" id="COG1802">
    <property type="taxonomic scope" value="Bacteria"/>
</dbReference>
<dbReference type="PATRIC" id="fig|1328313.3.peg.1389"/>
<dbReference type="PROSITE" id="PS50949">
    <property type="entry name" value="HTH_GNTR"/>
    <property type="match status" value="1"/>
</dbReference>
<organism evidence="5 6">
    <name type="scientific">Catenovulum agarivorans DS-2</name>
    <dbReference type="NCBI Taxonomy" id="1328313"/>
    <lineage>
        <taxon>Bacteria</taxon>
        <taxon>Pseudomonadati</taxon>
        <taxon>Pseudomonadota</taxon>
        <taxon>Gammaproteobacteria</taxon>
        <taxon>Alteromonadales</taxon>
        <taxon>Alteromonadaceae</taxon>
        <taxon>Catenovulum</taxon>
    </lineage>
</organism>
<evidence type="ECO:0000259" key="4">
    <source>
        <dbReference type="PROSITE" id="PS50949"/>
    </source>
</evidence>
<dbReference type="RefSeq" id="WP_051479688.1">
    <property type="nucleotide sequence ID" value="NZ_ARZY01000009.1"/>
</dbReference>
<dbReference type="AlphaFoldDB" id="W7QZF1"/>
<comment type="caution">
    <text evidence="5">The sequence shown here is derived from an EMBL/GenBank/DDBJ whole genome shotgun (WGS) entry which is preliminary data.</text>
</comment>
<keyword evidence="3" id="KW-0804">Transcription</keyword>
<dbReference type="InterPro" id="IPR036390">
    <property type="entry name" value="WH_DNA-bd_sf"/>
</dbReference>
<dbReference type="EMBL" id="ARZY01000009">
    <property type="protein sequence ID" value="EWH10735.1"/>
    <property type="molecule type" value="Genomic_DNA"/>
</dbReference>
<keyword evidence="2" id="KW-0238">DNA-binding</keyword>
<reference evidence="5 6" key="1">
    <citation type="journal article" date="2014" name="Genome Announc.">
        <title>Draft Genome Sequence of the Agar-Degrading Bacterium Catenovulum sp. Strain DS-2, Isolated from Intestines of Haliotis diversicolor.</title>
        <authorList>
            <person name="Shan D."/>
            <person name="Li X."/>
            <person name="Gu Z."/>
            <person name="Wei G."/>
            <person name="Gao Z."/>
            <person name="Shao Z."/>
        </authorList>
    </citation>
    <scope>NUCLEOTIDE SEQUENCE [LARGE SCALE GENOMIC DNA]</scope>
    <source>
        <strain evidence="5 6">DS-2</strain>
    </source>
</reference>
<evidence type="ECO:0000256" key="3">
    <source>
        <dbReference type="ARBA" id="ARBA00023163"/>
    </source>
</evidence>
<dbReference type="InterPro" id="IPR000524">
    <property type="entry name" value="Tscrpt_reg_HTH_GntR"/>
</dbReference>
<dbReference type="GO" id="GO:0003700">
    <property type="term" value="F:DNA-binding transcription factor activity"/>
    <property type="evidence" value="ECO:0007669"/>
    <property type="project" value="InterPro"/>
</dbReference>
<evidence type="ECO:0000256" key="2">
    <source>
        <dbReference type="ARBA" id="ARBA00023125"/>
    </source>
</evidence>
<name>W7QZF1_9ALTE</name>
<evidence type="ECO:0000256" key="1">
    <source>
        <dbReference type="ARBA" id="ARBA00023015"/>
    </source>
</evidence>